<evidence type="ECO:0000259" key="1">
    <source>
        <dbReference type="Pfam" id="PF01370"/>
    </source>
</evidence>
<name>A0A2D0L5J4_9GAMM</name>
<keyword evidence="2" id="KW-0560">Oxidoreductase</keyword>
<dbReference type="EC" id="1.1.1.367" evidence="2"/>
<feature type="domain" description="NAD-dependent epimerase/dehydratase" evidence="1">
    <location>
        <begin position="4"/>
        <end position="112"/>
    </location>
</feature>
<sequence length="144" mass="16140">MKKILIVGATGFIGKKVADYLIQQQEFDVIRYTRRPHQGFFSCELGDSAWQEMVKSCVAIINCSGVGLAKIKQQRNANETIARQLVESLPDIGKKYRLLHLSTVKAFNVHHYADARQDTGTHAGRSRQPATATAGHWRVVFDRG</sequence>
<dbReference type="InterPro" id="IPR001509">
    <property type="entry name" value="Epimerase_deHydtase"/>
</dbReference>
<dbReference type="InterPro" id="IPR036291">
    <property type="entry name" value="NAD(P)-bd_dom_sf"/>
</dbReference>
<dbReference type="Pfam" id="PF01370">
    <property type="entry name" value="Epimerase"/>
    <property type="match status" value="1"/>
</dbReference>
<organism evidence="2 3">
    <name type="scientific">Xenorhabdus kozodoii</name>
    <dbReference type="NCBI Taxonomy" id="351676"/>
    <lineage>
        <taxon>Bacteria</taxon>
        <taxon>Pseudomonadati</taxon>
        <taxon>Pseudomonadota</taxon>
        <taxon>Gammaproteobacteria</taxon>
        <taxon>Enterobacterales</taxon>
        <taxon>Morganellaceae</taxon>
        <taxon>Xenorhabdus</taxon>
    </lineage>
</organism>
<dbReference type="EMBL" id="NJCX01000022">
    <property type="protein sequence ID" value="PHM70951.1"/>
    <property type="molecule type" value="Genomic_DNA"/>
</dbReference>
<gene>
    <name evidence="2" type="primary">wbjC</name>
    <name evidence="2" type="ORF">Xkoz_02960</name>
</gene>
<keyword evidence="3" id="KW-1185">Reference proteome</keyword>
<dbReference type="SUPFAM" id="SSF51735">
    <property type="entry name" value="NAD(P)-binding Rossmann-fold domains"/>
    <property type="match status" value="1"/>
</dbReference>
<dbReference type="Gene3D" id="3.40.50.720">
    <property type="entry name" value="NAD(P)-binding Rossmann-like Domain"/>
    <property type="match status" value="1"/>
</dbReference>
<dbReference type="OrthoDB" id="9801056at2"/>
<evidence type="ECO:0000313" key="2">
    <source>
        <dbReference type="EMBL" id="PHM70951.1"/>
    </source>
</evidence>
<accession>A0A2D0L5J4</accession>
<reference evidence="2 3" key="1">
    <citation type="journal article" date="2017" name="Nat. Microbiol.">
        <title>Natural product diversity associated with the nematode symbionts Photorhabdus and Xenorhabdus.</title>
        <authorList>
            <person name="Tobias N.J."/>
            <person name="Wolff H."/>
            <person name="Djahanschiri B."/>
            <person name="Grundmann F."/>
            <person name="Kronenwerth M."/>
            <person name="Shi Y.M."/>
            <person name="Simonyi S."/>
            <person name="Grun P."/>
            <person name="Shapiro-Ilan D."/>
            <person name="Pidot S.J."/>
            <person name="Stinear T.P."/>
            <person name="Ebersberger I."/>
            <person name="Bode H.B."/>
        </authorList>
    </citation>
    <scope>NUCLEOTIDE SEQUENCE [LARGE SCALE GENOMIC DNA]</scope>
    <source>
        <strain evidence="2 3">DSM 17907</strain>
    </source>
</reference>
<dbReference type="Proteomes" id="UP000221101">
    <property type="component" value="Unassembled WGS sequence"/>
</dbReference>
<dbReference type="AlphaFoldDB" id="A0A2D0L5J4"/>
<comment type="caution">
    <text evidence="2">The sequence shown here is derived from an EMBL/GenBank/DDBJ whole genome shotgun (WGS) entry which is preliminary data.</text>
</comment>
<dbReference type="GO" id="GO:0016491">
    <property type="term" value="F:oxidoreductase activity"/>
    <property type="evidence" value="ECO:0007669"/>
    <property type="project" value="UniProtKB-KW"/>
</dbReference>
<evidence type="ECO:0000313" key="3">
    <source>
        <dbReference type="Proteomes" id="UP000221101"/>
    </source>
</evidence>
<dbReference type="RefSeq" id="WP_099142891.1">
    <property type="nucleotide sequence ID" value="NZ_CAWNOR010000056.1"/>
</dbReference>
<proteinExistence type="predicted"/>
<protein>
    <submittedName>
        <fullName evidence="2">UDP-2-acetamido-2,6-beta-L-arabino-hexul-4-ose reductase</fullName>
        <ecNumber evidence="2">1.1.1.367</ecNumber>
    </submittedName>
</protein>